<proteinExistence type="predicted"/>
<dbReference type="InterPro" id="IPR003675">
    <property type="entry name" value="Rce1/LyrA-like_dom"/>
</dbReference>
<dbReference type="Pfam" id="PF02517">
    <property type="entry name" value="Rce1-like"/>
    <property type="match status" value="1"/>
</dbReference>
<evidence type="ECO:0000313" key="3">
    <source>
        <dbReference type="EMBL" id="AUV83550.1"/>
    </source>
</evidence>
<evidence type="ECO:0000259" key="2">
    <source>
        <dbReference type="Pfam" id="PF02517"/>
    </source>
</evidence>
<name>A0A2I8VNP0_9EURY</name>
<evidence type="ECO:0000256" key="1">
    <source>
        <dbReference type="SAM" id="Phobius"/>
    </source>
</evidence>
<feature type="transmembrane region" description="Helical" evidence="1">
    <location>
        <begin position="104"/>
        <end position="128"/>
    </location>
</feature>
<feature type="transmembrane region" description="Helical" evidence="1">
    <location>
        <begin position="59"/>
        <end position="84"/>
    </location>
</feature>
<gene>
    <name evidence="3" type="ORF">C2R22_19460</name>
</gene>
<feature type="transmembrane region" description="Helical" evidence="1">
    <location>
        <begin position="182"/>
        <end position="201"/>
    </location>
</feature>
<dbReference type="GO" id="GO:0004175">
    <property type="term" value="F:endopeptidase activity"/>
    <property type="evidence" value="ECO:0007669"/>
    <property type="project" value="UniProtKB-ARBA"/>
</dbReference>
<keyword evidence="3" id="KW-0645">Protease</keyword>
<dbReference type="PANTHER" id="PTHR39430:SF1">
    <property type="entry name" value="PROTEASE"/>
    <property type="match status" value="1"/>
</dbReference>
<feature type="transmembrane region" description="Helical" evidence="1">
    <location>
        <begin position="207"/>
        <end position="226"/>
    </location>
</feature>
<accession>A0A2I8VNP0</accession>
<organism evidence="3 4">
    <name type="scientific">Salinigranum rubrum</name>
    <dbReference type="NCBI Taxonomy" id="755307"/>
    <lineage>
        <taxon>Archaea</taxon>
        <taxon>Methanobacteriati</taxon>
        <taxon>Methanobacteriota</taxon>
        <taxon>Stenosarchaea group</taxon>
        <taxon>Halobacteria</taxon>
        <taxon>Halobacteriales</taxon>
        <taxon>Haloferacaceae</taxon>
        <taxon>Salinigranum</taxon>
    </lineage>
</organism>
<sequence>MASPLASVKRLLWNADERRPRAPWRLIVGVVVIGVVLVVTGLVLAPLQPLLDSLLVESLSLVAVVTVVSGATSAVAIAVVGWVVDRRRLSDFGLGVDRDWWLDLGFGLALGAALMTLVFLVELALGWVVVTGTFSSSGSFAAGFAAILVLFLVVGVQEELLARGYLLTNVCEGLTGWLGDRGATAVAVLLSSVVFGALHLGNPNATLVSALSISLAGVMLALGYVLTDELAIPIGLHITWNLFQGGVYGFPVSGLGLDVALVAVSQRGPTVWTGGAFGPEAGLIGVAAILLGTLATVAYVRARYQVLAVHPSLTAPDLRWRD</sequence>
<feature type="transmembrane region" description="Helical" evidence="1">
    <location>
        <begin position="26"/>
        <end position="47"/>
    </location>
</feature>
<feature type="domain" description="CAAX prenyl protease 2/Lysostaphin resistance protein A-like" evidence="2">
    <location>
        <begin position="144"/>
        <end position="243"/>
    </location>
</feature>
<keyword evidence="3" id="KW-0378">Hydrolase</keyword>
<dbReference type="PANTHER" id="PTHR39430">
    <property type="entry name" value="MEMBRANE-ASSOCIATED PROTEASE-RELATED"/>
    <property type="match status" value="1"/>
</dbReference>
<dbReference type="OrthoDB" id="331240at2157"/>
<keyword evidence="1" id="KW-1133">Transmembrane helix</keyword>
<dbReference type="EMBL" id="CP026309">
    <property type="protein sequence ID" value="AUV83550.1"/>
    <property type="molecule type" value="Genomic_DNA"/>
</dbReference>
<feature type="transmembrane region" description="Helical" evidence="1">
    <location>
        <begin position="140"/>
        <end position="161"/>
    </location>
</feature>
<protein>
    <submittedName>
        <fullName evidence="3">CPBP family intramembrane metalloprotease domain-containing protein</fullName>
    </submittedName>
</protein>
<dbReference type="RefSeq" id="WP_103427239.1">
    <property type="nucleotide sequence ID" value="NZ_CP026309.1"/>
</dbReference>
<keyword evidence="3" id="KW-0482">Metalloprotease</keyword>
<keyword evidence="1" id="KW-0472">Membrane</keyword>
<feature type="transmembrane region" description="Helical" evidence="1">
    <location>
        <begin position="238"/>
        <end position="261"/>
    </location>
</feature>
<dbReference type="GO" id="GO:0080120">
    <property type="term" value="P:CAAX-box protein maturation"/>
    <property type="evidence" value="ECO:0007669"/>
    <property type="project" value="UniProtKB-ARBA"/>
</dbReference>
<feature type="transmembrane region" description="Helical" evidence="1">
    <location>
        <begin position="281"/>
        <end position="300"/>
    </location>
</feature>
<dbReference type="GeneID" id="35594318"/>
<dbReference type="Proteomes" id="UP000236584">
    <property type="component" value="Chromosome"/>
</dbReference>
<dbReference type="GO" id="GO:0006508">
    <property type="term" value="P:proteolysis"/>
    <property type="evidence" value="ECO:0007669"/>
    <property type="project" value="UniProtKB-KW"/>
</dbReference>
<reference evidence="3 4" key="1">
    <citation type="submission" date="2018-01" db="EMBL/GenBank/DDBJ databases">
        <title>Complete genome sequence of Salinigranum rubrum GX10T, an extremely halophilic archaeon isolated from a marine solar saltern.</title>
        <authorList>
            <person name="Han S."/>
        </authorList>
    </citation>
    <scope>NUCLEOTIDE SEQUENCE [LARGE SCALE GENOMIC DNA]</scope>
    <source>
        <strain evidence="3 4">GX10</strain>
    </source>
</reference>
<dbReference type="AlphaFoldDB" id="A0A2I8VNP0"/>
<dbReference type="GO" id="GO:0008237">
    <property type="term" value="F:metallopeptidase activity"/>
    <property type="evidence" value="ECO:0007669"/>
    <property type="project" value="UniProtKB-KW"/>
</dbReference>
<keyword evidence="1" id="KW-0812">Transmembrane</keyword>
<dbReference type="KEGG" id="srub:C2R22_19460"/>
<keyword evidence="4" id="KW-1185">Reference proteome</keyword>
<evidence type="ECO:0000313" key="4">
    <source>
        <dbReference type="Proteomes" id="UP000236584"/>
    </source>
</evidence>